<reference evidence="1 2" key="1">
    <citation type="submission" date="2016-08" db="EMBL/GenBank/DDBJ databases">
        <authorList>
            <person name="Seilhamer J.J."/>
        </authorList>
    </citation>
    <scope>NUCLEOTIDE SEQUENCE [LARGE SCALE GENOMIC DNA]</scope>
    <source>
        <strain evidence="1 2">CCBAU 10071</strain>
    </source>
</reference>
<evidence type="ECO:0000313" key="2">
    <source>
        <dbReference type="Proteomes" id="UP000183174"/>
    </source>
</evidence>
<organism evidence="1 2">
    <name type="scientific">Bradyrhizobium yuanmingense</name>
    <dbReference type="NCBI Taxonomy" id="108015"/>
    <lineage>
        <taxon>Bacteria</taxon>
        <taxon>Pseudomonadati</taxon>
        <taxon>Pseudomonadota</taxon>
        <taxon>Alphaproteobacteria</taxon>
        <taxon>Hyphomicrobiales</taxon>
        <taxon>Nitrobacteraceae</taxon>
        <taxon>Bradyrhizobium</taxon>
    </lineage>
</organism>
<protein>
    <submittedName>
        <fullName evidence="1">Uncharacterized protein</fullName>
    </submittedName>
</protein>
<dbReference type="AlphaFoldDB" id="A0A1C3XKK5"/>
<dbReference type="RefSeq" id="WP_158644919.1">
    <property type="nucleotide sequence ID" value="NZ_FMAE01000040.1"/>
</dbReference>
<proteinExistence type="predicted"/>
<accession>A0A1C3XKK5</accession>
<evidence type="ECO:0000313" key="1">
    <source>
        <dbReference type="EMBL" id="SCB52790.1"/>
    </source>
</evidence>
<dbReference type="Proteomes" id="UP000183174">
    <property type="component" value="Unassembled WGS sequence"/>
</dbReference>
<sequence>MLQVLHLRGLEIIEQLPRLAGVIALTNHEPYPSLLLKDVALALSYVPLGFFQMSELHRAVHATAYHKEDDLGARKILLFSIFLGIMSRRVAPRKVLGGGCFRISEHCSTLSWERLISCSSIVRSIR</sequence>
<name>A0A1C3XKK5_9BRAD</name>
<gene>
    <name evidence="1" type="ORF">GA0061099_10408</name>
</gene>
<dbReference type="EMBL" id="FMAE01000040">
    <property type="protein sequence ID" value="SCB52790.1"/>
    <property type="molecule type" value="Genomic_DNA"/>
</dbReference>